<sequence>MKNQVSWFRFASAIIIVLFVFLGCSSGGGGGDDDSSDTTTDTTTTASVAEILVEAENSSINVEESAEIIAWVYDDSGSPMANTTISFSLDYPSLAYISPSIATTNSDGKVTATLTARSKQGEIIVSASNDEITSNDETVSILSGVSPDTITVTATPMTLLIGGTSSIQAEVLDKDGNAVPDGTSVSFEVANDNFGSMSPATNTTANGFASSTFTSSSTAGTVAVEVSVGQINNSVDLIINDTQPASLSFNAADPEIIAIKESGGNETSDISFQVIDQNGDPKSGIAVTMTIIKGPGGGEYIDTDSTPEEIVVSSASDGLATVILHSGSIAGPVTIRAQMTVDGVAMVANSSAVSIGGGVPSASRFSVSASVLNIPGLNENGKTTEITAWLTDRFGNYNILEGTTVSFWSEAALAVDAANVTASADGSDSAVATVTARTQHPVIDPIPGGEDVAPFDWENELMDYVSTTYGWAGTTHPRDGLVSILVYTEGEEGFDDLNANGVYDSGETFEDTIDDPFIDYNDNGEYDGTDSSDPAEIYNDANDTTGWDSYNGIWDDQKDIFYNFKILITGEPHIAIAPTTFNIADGGSQSFTFLVCDENLNYLSEGTSISVSIEGGGKLFADEIELDDSSALPGINGSYTSHLPQIEYNATIMDNNSGDSNDPVLTTLTITVNWEGNTEELSIIGYVD</sequence>
<dbReference type="InterPro" id="IPR008964">
    <property type="entry name" value="Invasin/intimin_cell_adhesion"/>
</dbReference>
<dbReference type="SMART" id="SM00634">
    <property type="entry name" value="BID_1"/>
    <property type="match status" value="2"/>
</dbReference>
<dbReference type="InterPro" id="IPR013783">
    <property type="entry name" value="Ig-like_fold"/>
</dbReference>
<gene>
    <name evidence="3" type="ORF">DSCO28_48760</name>
</gene>
<dbReference type="PROSITE" id="PS51257">
    <property type="entry name" value="PROKAR_LIPOPROTEIN"/>
    <property type="match status" value="1"/>
</dbReference>
<dbReference type="Pfam" id="PF02369">
    <property type="entry name" value="Big_1"/>
    <property type="match status" value="1"/>
</dbReference>
<proteinExistence type="inferred from homology"/>
<dbReference type="InterPro" id="IPR003344">
    <property type="entry name" value="Big_1_dom"/>
</dbReference>
<evidence type="ECO:0000313" key="4">
    <source>
        <dbReference type="Proteomes" id="UP000425960"/>
    </source>
</evidence>
<dbReference type="RefSeq" id="WP_173179787.1">
    <property type="nucleotide sequence ID" value="NZ_AP021876.1"/>
</dbReference>
<accession>A0A5K7ZVU5</accession>
<name>A0A5K7ZVU5_9BACT</name>
<dbReference type="EMBL" id="AP021876">
    <property type="protein sequence ID" value="BBO84310.1"/>
    <property type="molecule type" value="Genomic_DNA"/>
</dbReference>
<feature type="domain" description="Big-1" evidence="2">
    <location>
        <begin position="140"/>
        <end position="238"/>
    </location>
</feature>
<dbReference type="PROSITE" id="PS51127">
    <property type="entry name" value="BIG1"/>
    <property type="match status" value="1"/>
</dbReference>
<organism evidence="3 4">
    <name type="scientific">Desulfosarcina ovata subsp. sediminis</name>
    <dbReference type="NCBI Taxonomy" id="885957"/>
    <lineage>
        <taxon>Bacteria</taxon>
        <taxon>Pseudomonadati</taxon>
        <taxon>Thermodesulfobacteriota</taxon>
        <taxon>Desulfobacteria</taxon>
        <taxon>Desulfobacterales</taxon>
        <taxon>Desulfosarcinaceae</taxon>
        <taxon>Desulfosarcina</taxon>
    </lineage>
</organism>
<dbReference type="AlphaFoldDB" id="A0A5K7ZVU5"/>
<dbReference type="SUPFAM" id="SSF49373">
    <property type="entry name" value="Invasin/intimin cell-adhesion fragments"/>
    <property type="match status" value="3"/>
</dbReference>
<evidence type="ECO:0000259" key="2">
    <source>
        <dbReference type="PROSITE" id="PS51127"/>
    </source>
</evidence>
<dbReference type="Proteomes" id="UP000425960">
    <property type="component" value="Chromosome"/>
</dbReference>
<reference evidence="3 4" key="1">
    <citation type="submission" date="2019-11" db="EMBL/GenBank/DDBJ databases">
        <title>Comparative genomics of hydrocarbon-degrading Desulfosarcina strains.</title>
        <authorList>
            <person name="Watanabe M."/>
            <person name="Kojima H."/>
            <person name="Fukui M."/>
        </authorList>
    </citation>
    <scope>NUCLEOTIDE SEQUENCE [LARGE SCALE GENOMIC DNA]</scope>
    <source>
        <strain evidence="3 4">28bB2T</strain>
    </source>
</reference>
<dbReference type="KEGG" id="dov:DSCO28_48760"/>
<comment type="similarity">
    <text evidence="1">Belongs to the intimin/invasin family.</text>
</comment>
<evidence type="ECO:0000256" key="1">
    <source>
        <dbReference type="ARBA" id="ARBA00010116"/>
    </source>
</evidence>
<evidence type="ECO:0000313" key="3">
    <source>
        <dbReference type="EMBL" id="BBO84310.1"/>
    </source>
</evidence>
<protein>
    <recommendedName>
        <fullName evidence="2">Big-1 domain-containing protein</fullName>
    </recommendedName>
</protein>
<dbReference type="Gene3D" id="2.60.40.10">
    <property type="entry name" value="Immunoglobulins"/>
    <property type="match status" value="3"/>
</dbReference>